<dbReference type="EMBL" id="JBANAX010000926">
    <property type="protein sequence ID" value="KAL1188353.1"/>
    <property type="molecule type" value="Genomic_DNA"/>
</dbReference>
<dbReference type="InterPro" id="IPR006525">
    <property type="entry name" value="Cystatin-related_pln"/>
</dbReference>
<dbReference type="NCBIfam" id="TIGR01638">
    <property type="entry name" value="Atha_cystat_rel"/>
    <property type="match status" value="1"/>
</dbReference>
<comment type="caution">
    <text evidence="1">The sequence shown here is derived from an EMBL/GenBank/DDBJ whole genome shotgun (WGS) entry which is preliminary data.</text>
</comment>
<proteinExistence type="predicted"/>
<accession>A0ABD0Z0W5</accession>
<gene>
    <name evidence="1" type="ORF">V5N11_031728</name>
</gene>
<sequence>MIESKGFYADPEVRPSYYYNRIRPFSLERRALKDKNFREVWEEMVYVFASKDSTRKRLGLNVEFVQVVRGYYLASPRSKSYITFVAKEKPDGPLVEYQAKCSMVTLDRKRQPILCRPTPTPKP</sequence>
<dbReference type="AlphaFoldDB" id="A0ABD0Z0W5"/>
<dbReference type="PANTHER" id="PTHR31228:SF24">
    <property type="entry name" value="CYSTATIN_MONELLIN SUPERFAMILY PROTEIN"/>
    <property type="match status" value="1"/>
</dbReference>
<name>A0ABD0Z0W5_CARAN</name>
<reference evidence="1 2" key="1">
    <citation type="submission" date="2024-04" db="EMBL/GenBank/DDBJ databases">
        <title>Genome assembly C_amara_ONT_v2.</title>
        <authorList>
            <person name="Yant L."/>
            <person name="Moore C."/>
            <person name="Slenker M."/>
        </authorList>
    </citation>
    <scope>NUCLEOTIDE SEQUENCE [LARGE SCALE GENOMIC DNA]</scope>
    <source>
        <tissue evidence="1">Leaf</tissue>
    </source>
</reference>
<keyword evidence="2" id="KW-1185">Reference proteome</keyword>
<evidence type="ECO:0000313" key="1">
    <source>
        <dbReference type="EMBL" id="KAL1188353.1"/>
    </source>
</evidence>
<evidence type="ECO:0000313" key="2">
    <source>
        <dbReference type="Proteomes" id="UP001558713"/>
    </source>
</evidence>
<dbReference type="Proteomes" id="UP001558713">
    <property type="component" value="Unassembled WGS sequence"/>
</dbReference>
<protein>
    <submittedName>
        <fullName evidence="1">Uncharacterized protein</fullName>
    </submittedName>
</protein>
<organism evidence="1 2">
    <name type="scientific">Cardamine amara subsp. amara</name>
    <dbReference type="NCBI Taxonomy" id="228776"/>
    <lineage>
        <taxon>Eukaryota</taxon>
        <taxon>Viridiplantae</taxon>
        <taxon>Streptophyta</taxon>
        <taxon>Embryophyta</taxon>
        <taxon>Tracheophyta</taxon>
        <taxon>Spermatophyta</taxon>
        <taxon>Magnoliopsida</taxon>
        <taxon>eudicotyledons</taxon>
        <taxon>Gunneridae</taxon>
        <taxon>Pentapetalae</taxon>
        <taxon>rosids</taxon>
        <taxon>malvids</taxon>
        <taxon>Brassicales</taxon>
        <taxon>Brassicaceae</taxon>
        <taxon>Cardamineae</taxon>
        <taxon>Cardamine</taxon>
    </lineage>
</organism>
<dbReference type="PANTHER" id="PTHR31228">
    <property type="entry name" value="CYSTATIN/MONELLIN SUPERFAMILY PROTEIN"/>
    <property type="match status" value="1"/>
</dbReference>